<keyword evidence="1 5" id="KW-0169">Cobalamin biosynthesis</keyword>
<name>A0A9D1A407_9FIRM</name>
<dbReference type="Proteomes" id="UP000824250">
    <property type="component" value="Unassembled WGS sequence"/>
</dbReference>
<reference evidence="6" key="1">
    <citation type="submission" date="2020-10" db="EMBL/GenBank/DDBJ databases">
        <authorList>
            <person name="Gilroy R."/>
        </authorList>
    </citation>
    <scope>NUCLEOTIDE SEQUENCE</scope>
    <source>
        <strain evidence="6">CHK180-2868</strain>
    </source>
</reference>
<keyword evidence="4 5" id="KW-0949">S-adenosyl-L-methionine</keyword>
<dbReference type="EMBL" id="DVGC01000027">
    <property type="protein sequence ID" value="HIR05272.1"/>
    <property type="molecule type" value="Genomic_DNA"/>
</dbReference>
<keyword evidence="2 5" id="KW-0489">Methyltransferase</keyword>
<dbReference type="AlphaFoldDB" id="A0A9D1A407"/>
<dbReference type="SUPFAM" id="SSF111342">
    <property type="entry name" value="CbiD-like"/>
    <property type="match status" value="1"/>
</dbReference>
<dbReference type="NCBIfam" id="TIGR00312">
    <property type="entry name" value="cbiD"/>
    <property type="match status" value="1"/>
</dbReference>
<accession>A0A9D1A407</accession>
<evidence type="ECO:0000313" key="6">
    <source>
        <dbReference type="EMBL" id="HIR05272.1"/>
    </source>
</evidence>
<reference evidence="6" key="2">
    <citation type="journal article" date="2021" name="PeerJ">
        <title>Extensive microbial diversity within the chicken gut microbiome revealed by metagenomics and culture.</title>
        <authorList>
            <person name="Gilroy R."/>
            <person name="Ravi A."/>
            <person name="Getino M."/>
            <person name="Pursley I."/>
            <person name="Horton D.L."/>
            <person name="Alikhan N.F."/>
            <person name="Baker D."/>
            <person name="Gharbi K."/>
            <person name="Hall N."/>
            <person name="Watson M."/>
            <person name="Adriaenssens E.M."/>
            <person name="Foster-Nyarko E."/>
            <person name="Jarju S."/>
            <person name="Secka A."/>
            <person name="Antonio M."/>
            <person name="Oren A."/>
            <person name="Chaudhuri R.R."/>
            <person name="La Ragione R."/>
            <person name="Hildebrand F."/>
            <person name="Pallen M.J."/>
        </authorList>
    </citation>
    <scope>NUCLEOTIDE SEQUENCE</scope>
    <source>
        <strain evidence="6">CHK180-2868</strain>
    </source>
</reference>
<dbReference type="PANTHER" id="PTHR35863:SF1">
    <property type="entry name" value="COBALT-PRECORRIN-5B C(1)-METHYLTRANSFERASE"/>
    <property type="match status" value="1"/>
</dbReference>
<dbReference type="Gene3D" id="3.30.2110.10">
    <property type="entry name" value="CbiD-like"/>
    <property type="match status" value="1"/>
</dbReference>
<comment type="catalytic activity">
    <reaction evidence="5">
        <text>Co-precorrin-5B + S-adenosyl-L-methionine = Co-precorrin-6A + S-adenosyl-L-homocysteine</text>
        <dbReference type="Rhea" id="RHEA:26285"/>
        <dbReference type="ChEBI" id="CHEBI:57856"/>
        <dbReference type="ChEBI" id="CHEBI:59789"/>
        <dbReference type="ChEBI" id="CHEBI:60063"/>
        <dbReference type="ChEBI" id="CHEBI:60064"/>
        <dbReference type="EC" id="2.1.1.195"/>
    </reaction>
</comment>
<dbReference type="PANTHER" id="PTHR35863">
    <property type="entry name" value="COBALT-PRECORRIN-5B C(1)-METHYLTRANSFERASE"/>
    <property type="match status" value="1"/>
</dbReference>
<evidence type="ECO:0000256" key="5">
    <source>
        <dbReference type="HAMAP-Rule" id="MF_00787"/>
    </source>
</evidence>
<evidence type="ECO:0000256" key="3">
    <source>
        <dbReference type="ARBA" id="ARBA00022679"/>
    </source>
</evidence>
<evidence type="ECO:0000256" key="4">
    <source>
        <dbReference type="ARBA" id="ARBA00022691"/>
    </source>
</evidence>
<evidence type="ECO:0000313" key="7">
    <source>
        <dbReference type="Proteomes" id="UP000824250"/>
    </source>
</evidence>
<comment type="function">
    <text evidence="5">Catalyzes the methylation of C-1 in cobalt-precorrin-5B to form cobalt-precorrin-6A.</text>
</comment>
<comment type="pathway">
    <text evidence="5">Cofactor biosynthesis; adenosylcobalamin biosynthesis; cob(II)yrinate a,c-diamide from sirohydrochlorin (anaerobic route): step 6/10.</text>
</comment>
<evidence type="ECO:0000256" key="1">
    <source>
        <dbReference type="ARBA" id="ARBA00022573"/>
    </source>
</evidence>
<dbReference type="PIRSF" id="PIRSF026782">
    <property type="entry name" value="CbiD"/>
    <property type="match status" value="1"/>
</dbReference>
<dbReference type="GO" id="GO:0032259">
    <property type="term" value="P:methylation"/>
    <property type="evidence" value="ECO:0007669"/>
    <property type="project" value="UniProtKB-KW"/>
</dbReference>
<evidence type="ECO:0000256" key="2">
    <source>
        <dbReference type="ARBA" id="ARBA00022603"/>
    </source>
</evidence>
<sequence>METFVYQDKKKLRCGYTTGSCAALAAKAAVRCLAGGGCVKKETILTPGGETVQAEIMQWETETDEAGTVIWAQCAVQKDGGDDCDVTDGLLIFVRASFGESKDEEVSITGGPGIGRVTKEGLDQPVGAYAINSVPRRMMEKEALSILKAAGLRRSLCLTVWAPDGEAAAKKTFNPVLGIEGGISILGTTGIVRPMSNEALTETIRAHLRVLHFEHRKFAAVSPGNLGSDWLMQYAEEAGLGEQEKTRFRESIVASSNFIGKTVDMAGELGFSGLLLAGHIGKLVKLGNGIMDTHSREGDGRMDTLLSCALECGGERPLLLEIRKSNTTNQAVDVLNHAGMLEPVMKKLLVRMKEYLSRRAMDSLQVEVLLFGSRGELLGKTEGADQLLRKIRKECGRNEGQGTD</sequence>
<comment type="caution">
    <text evidence="6">The sequence shown here is derived from an EMBL/GenBank/DDBJ whole genome shotgun (WGS) entry which is preliminary data.</text>
</comment>
<dbReference type="GO" id="GO:0008168">
    <property type="term" value="F:methyltransferase activity"/>
    <property type="evidence" value="ECO:0007669"/>
    <property type="project" value="UniProtKB-UniRule"/>
</dbReference>
<proteinExistence type="inferred from homology"/>
<dbReference type="InterPro" id="IPR002748">
    <property type="entry name" value="CbiD"/>
</dbReference>
<dbReference type="EC" id="2.1.1.195" evidence="5"/>
<dbReference type="GO" id="GO:0019251">
    <property type="term" value="P:anaerobic cobalamin biosynthetic process"/>
    <property type="evidence" value="ECO:0007669"/>
    <property type="project" value="UniProtKB-UniRule"/>
</dbReference>
<dbReference type="Pfam" id="PF01888">
    <property type="entry name" value="CbiD"/>
    <property type="match status" value="1"/>
</dbReference>
<dbReference type="InterPro" id="IPR036074">
    <property type="entry name" value="CbiD_sf"/>
</dbReference>
<dbReference type="HAMAP" id="MF_00787">
    <property type="entry name" value="CbiD"/>
    <property type="match status" value="1"/>
</dbReference>
<organism evidence="6 7">
    <name type="scientific">Candidatus Copromonas faecavium</name>
    <name type="common">nom. illeg.</name>
    <dbReference type="NCBI Taxonomy" id="2840740"/>
    <lineage>
        <taxon>Bacteria</taxon>
        <taxon>Bacillati</taxon>
        <taxon>Bacillota</taxon>
        <taxon>Clostridia</taxon>
        <taxon>Lachnospirales</taxon>
        <taxon>Lachnospiraceae</taxon>
        <taxon>Candidatus Copromonas (nom. illeg.)</taxon>
    </lineage>
</organism>
<comment type="similarity">
    <text evidence="5">Belongs to the CbiD family.</text>
</comment>
<protein>
    <recommendedName>
        <fullName evidence="5">Cobalt-precorrin-5B C(1)-methyltransferase</fullName>
        <ecNumber evidence="5">2.1.1.195</ecNumber>
    </recommendedName>
    <alternativeName>
        <fullName evidence="5">Cobalt-precorrin-6A synthase</fullName>
    </alternativeName>
</protein>
<gene>
    <name evidence="5 6" type="primary">cbiD</name>
    <name evidence="6" type="ORF">IAB28_04825</name>
</gene>
<keyword evidence="3 5" id="KW-0808">Transferase</keyword>